<sequence>MPNNNMNTNGLLYLPVILETNAGIKVNTWFLLDTGCTFSAISPELVSFLNLNICNKNGIIKLAQNNKVVDRKGQTEEEIIINYGSKFVRSKFEVFDLFNDVHCVFGMDLLYKVGITLGNIAADWSDRIGYEIPKIEPNPYKPNDDPYGSEQERKIMMDELKPFIDANTSISPKAYCNIPGSEITLPIKKDTPFANTCRRQFPIAEALRPVIQKQVEKWRENGVIKRAKPNTPHNSPIFAVRKKNSDGEYTGKEHRVVIDCRLINNALDPEKLERFPLPLISDLHRKMSKHSLYTILKIIFDIY</sequence>
<dbReference type="Gene3D" id="3.10.10.10">
    <property type="entry name" value="HIV Type 1 Reverse Transcriptase, subunit A, domain 1"/>
    <property type="match status" value="1"/>
</dbReference>
<comment type="caution">
    <text evidence="1">The sequence shown here is derived from an EMBL/GenBank/DDBJ whole genome shotgun (WGS) entry which is preliminary data.</text>
</comment>
<dbReference type="Gene3D" id="2.40.70.10">
    <property type="entry name" value="Acid Proteases"/>
    <property type="match status" value="1"/>
</dbReference>
<dbReference type="AlphaFoldDB" id="A0A8H7UPR1"/>
<evidence type="ECO:0000313" key="2">
    <source>
        <dbReference type="Proteomes" id="UP000650833"/>
    </source>
</evidence>
<accession>A0A8H7UPR1</accession>
<dbReference type="InterPro" id="IPR021109">
    <property type="entry name" value="Peptidase_aspartic_dom_sf"/>
</dbReference>
<dbReference type="SUPFAM" id="SSF50630">
    <property type="entry name" value="Acid proteases"/>
    <property type="match status" value="1"/>
</dbReference>
<dbReference type="SUPFAM" id="SSF56672">
    <property type="entry name" value="DNA/RNA polymerases"/>
    <property type="match status" value="1"/>
</dbReference>
<gene>
    <name evidence="1" type="ORF">INT46_003641</name>
</gene>
<evidence type="ECO:0000313" key="1">
    <source>
        <dbReference type="EMBL" id="KAG2189562.1"/>
    </source>
</evidence>
<dbReference type="EMBL" id="JAEPRC010001484">
    <property type="protein sequence ID" value="KAG2189562.1"/>
    <property type="molecule type" value="Genomic_DNA"/>
</dbReference>
<proteinExistence type="predicted"/>
<dbReference type="OrthoDB" id="2284753at2759"/>
<keyword evidence="2" id="KW-1185">Reference proteome</keyword>
<name>A0A8H7UPR1_9FUNG</name>
<organism evidence="1 2">
    <name type="scientific">Mucor plumbeus</name>
    <dbReference type="NCBI Taxonomy" id="97098"/>
    <lineage>
        <taxon>Eukaryota</taxon>
        <taxon>Fungi</taxon>
        <taxon>Fungi incertae sedis</taxon>
        <taxon>Mucoromycota</taxon>
        <taxon>Mucoromycotina</taxon>
        <taxon>Mucoromycetes</taxon>
        <taxon>Mucorales</taxon>
        <taxon>Mucorineae</taxon>
        <taxon>Mucoraceae</taxon>
        <taxon>Mucor</taxon>
    </lineage>
</organism>
<reference evidence="1" key="1">
    <citation type="submission" date="2020-12" db="EMBL/GenBank/DDBJ databases">
        <title>Metabolic potential, ecology and presence of endohyphal bacteria is reflected in genomic diversity of Mucoromycotina.</title>
        <authorList>
            <person name="Muszewska A."/>
            <person name="Okrasinska A."/>
            <person name="Steczkiewicz K."/>
            <person name="Drgas O."/>
            <person name="Orlowska M."/>
            <person name="Perlinska-Lenart U."/>
            <person name="Aleksandrzak-Piekarczyk T."/>
            <person name="Szatraj K."/>
            <person name="Zielenkiewicz U."/>
            <person name="Pilsyk S."/>
            <person name="Malc E."/>
            <person name="Mieczkowski P."/>
            <person name="Kruszewska J.S."/>
            <person name="Biernat P."/>
            <person name="Pawlowska J."/>
        </authorList>
    </citation>
    <scope>NUCLEOTIDE SEQUENCE</scope>
    <source>
        <strain evidence="1">CBS 226.32</strain>
    </source>
</reference>
<dbReference type="Proteomes" id="UP000650833">
    <property type="component" value="Unassembled WGS sequence"/>
</dbReference>
<dbReference type="InterPro" id="IPR043502">
    <property type="entry name" value="DNA/RNA_pol_sf"/>
</dbReference>
<protein>
    <submittedName>
        <fullName evidence="1">Uncharacterized protein</fullName>
    </submittedName>
</protein>